<reference evidence="8" key="1">
    <citation type="submission" date="2020-04" db="EMBL/GenBank/DDBJ databases">
        <authorList>
            <person name="Alioto T."/>
            <person name="Alioto T."/>
            <person name="Gomez Garrido J."/>
        </authorList>
    </citation>
    <scope>NUCLEOTIDE SEQUENCE</scope>
    <source>
        <strain evidence="8">A484AB</strain>
    </source>
</reference>
<evidence type="ECO:0000256" key="7">
    <source>
        <dbReference type="SAM" id="MobiDB-lite"/>
    </source>
</evidence>
<comment type="similarity">
    <text evidence="1 6">Belongs to the small GTPase superfamily. Arf family.</text>
</comment>
<accession>A0A6S7HB77</accession>
<organism evidence="8 9">
    <name type="scientific">Paramuricea clavata</name>
    <name type="common">Red gorgonian</name>
    <name type="synonym">Violescent sea-whip</name>
    <dbReference type="NCBI Taxonomy" id="317549"/>
    <lineage>
        <taxon>Eukaryota</taxon>
        <taxon>Metazoa</taxon>
        <taxon>Cnidaria</taxon>
        <taxon>Anthozoa</taxon>
        <taxon>Octocorallia</taxon>
        <taxon>Malacalcyonacea</taxon>
        <taxon>Plexauridae</taxon>
        <taxon>Paramuricea</taxon>
    </lineage>
</organism>
<dbReference type="GO" id="GO:0030010">
    <property type="term" value="P:establishment of cell polarity"/>
    <property type="evidence" value="ECO:0007669"/>
    <property type="project" value="UniProtKB-ARBA"/>
</dbReference>
<dbReference type="OrthoDB" id="2011769at2759"/>
<gene>
    <name evidence="8" type="ORF">PACLA_8A087616</name>
</gene>
<dbReference type="PRINTS" id="PR00328">
    <property type="entry name" value="SAR1GTPBP"/>
</dbReference>
<dbReference type="InterPro" id="IPR006689">
    <property type="entry name" value="Small_GTPase_ARF/SAR"/>
</dbReference>
<evidence type="ECO:0000256" key="6">
    <source>
        <dbReference type="RuleBase" id="RU003925"/>
    </source>
</evidence>
<dbReference type="GO" id="GO:0003924">
    <property type="term" value="F:GTPase activity"/>
    <property type="evidence" value="ECO:0007669"/>
    <property type="project" value="InterPro"/>
</dbReference>
<feature type="compositionally biased region" description="Basic and acidic residues" evidence="7">
    <location>
        <begin position="190"/>
        <end position="200"/>
    </location>
</feature>
<evidence type="ECO:0000313" key="8">
    <source>
        <dbReference type="EMBL" id="CAB4001446.1"/>
    </source>
</evidence>
<evidence type="ECO:0000256" key="4">
    <source>
        <dbReference type="PIRSR" id="PIRSR606689-1"/>
    </source>
</evidence>
<dbReference type="SUPFAM" id="SSF52540">
    <property type="entry name" value="P-loop containing nucleoside triphosphate hydrolases"/>
    <property type="match status" value="1"/>
</dbReference>
<dbReference type="SMART" id="SM00178">
    <property type="entry name" value="SAR"/>
    <property type="match status" value="1"/>
</dbReference>
<feature type="binding site" evidence="4">
    <location>
        <begin position="131"/>
        <end position="134"/>
    </location>
    <ligand>
        <name>GTP</name>
        <dbReference type="ChEBI" id="CHEBI:37565"/>
    </ligand>
</feature>
<keyword evidence="3 4" id="KW-0342">GTP-binding</keyword>
<dbReference type="NCBIfam" id="TIGR00231">
    <property type="entry name" value="small_GTP"/>
    <property type="match status" value="1"/>
</dbReference>
<dbReference type="PROSITE" id="PS51417">
    <property type="entry name" value="ARF"/>
    <property type="match status" value="1"/>
</dbReference>
<feature type="binding site" evidence="5">
    <location>
        <position position="33"/>
    </location>
    <ligand>
        <name>Mg(2+)</name>
        <dbReference type="ChEBI" id="CHEBI:18420"/>
    </ligand>
</feature>
<dbReference type="PANTHER" id="PTHR11711">
    <property type="entry name" value="ADP RIBOSYLATION FACTOR-RELATED"/>
    <property type="match status" value="1"/>
</dbReference>
<dbReference type="InterPro" id="IPR024156">
    <property type="entry name" value="Small_GTPase_ARF"/>
</dbReference>
<name>A0A6S7HB77_PARCT</name>
<dbReference type="SMART" id="SM00177">
    <property type="entry name" value="ARF"/>
    <property type="match status" value="1"/>
</dbReference>
<dbReference type="Pfam" id="PF00025">
    <property type="entry name" value="Arf"/>
    <property type="match status" value="1"/>
</dbReference>
<evidence type="ECO:0000256" key="1">
    <source>
        <dbReference type="ARBA" id="ARBA00010290"/>
    </source>
</evidence>
<feature type="binding site" evidence="5">
    <location>
        <position position="50"/>
    </location>
    <ligand>
        <name>Mg(2+)</name>
        <dbReference type="ChEBI" id="CHEBI:18420"/>
    </ligand>
</feature>
<dbReference type="Proteomes" id="UP001152795">
    <property type="component" value="Unassembled WGS sequence"/>
</dbReference>
<feature type="compositionally biased region" description="Basic residues" evidence="7">
    <location>
        <begin position="201"/>
        <end position="218"/>
    </location>
</feature>
<evidence type="ECO:0000256" key="2">
    <source>
        <dbReference type="ARBA" id="ARBA00022741"/>
    </source>
</evidence>
<feature type="region of interest" description="Disordered" evidence="7">
    <location>
        <begin position="190"/>
        <end position="229"/>
    </location>
</feature>
<dbReference type="InterPro" id="IPR027417">
    <property type="entry name" value="P-loop_NTPase"/>
</dbReference>
<sequence>MGNLLVVSLDRLASAVSSPCHVVMVGLDNSGKTSLMYKAKLKELIKVHPTMAFNVECVNATKKLKYKIWDIGGRESNRPLWKAYVRKTEGVVFVVDSTDSSRFEEARHELFNLLNSESAKLNQVPVLVLANKQDCIGALSPDMLANELNLSALNERHLWHVEPTSAYVGEGFVEGLKTLGRMIAQCRGEHLKDSNEEKTPKPLRRNRSSKKKRSRSRKGSTGSYEGILI</sequence>
<dbReference type="Gene3D" id="3.40.50.300">
    <property type="entry name" value="P-loop containing nucleotide triphosphate hydrolases"/>
    <property type="match status" value="1"/>
</dbReference>
<protein>
    <submittedName>
        <fullName evidence="8">ADP-ribosylation factor-like</fullName>
    </submittedName>
</protein>
<dbReference type="InterPro" id="IPR005225">
    <property type="entry name" value="Small_GTP-bd"/>
</dbReference>
<keyword evidence="5" id="KW-0479">Metal-binding</keyword>
<feature type="binding site" evidence="4">
    <location>
        <begin position="26"/>
        <end position="33"/>
    </location>
    <ligand>
        <name>GTP</name>
        <dbReference type="ChEBI" id="CHEBI:37565"/>
    </ligand>
</feature>
<dbReference type="GO" id="GO:0005525">
    <property type="term" value="F:GTP binding"/>
    <property type="evidence" value="ECO:0007669"/>
    <property type="project" value="UniProtKB-KW"/>
</dbReference>
<dbReference type="GO" id="GO:0046872">
    <property type="term" value="F:metal ion binding"/>
    <property type="evidence" value="ECO:0007669"/>
    <property type="project" value="UniProtKB-KW"/>
</dbReference>
<evidence type="ECO:0000256" key="5">
    <source>
        <dbReference type="PIRSR" id="PIRSR606689-2"/>
    </source>
</evidence>
<dbReference type="CDD" id="cd00878">
    <property type="entry name" value="Arf_Arl"/>
    <property type="match status" value="1"/>
</dbReference>
<proteinExistence type="inferred from homology"/>
<evidence type="ECO:0000313" key="9">
    <source>
        <dbReference type="Proteomes" id="UP001152795"/>
    </source>
</evidence>
<dbReference type="EMBL" id="CACRXK020004088">
    <property type="protein sequence ID" value="CAB4001446.1"/>
    <property type="molecule type" value="Genomic_DNA"/>
</dbReference>
<dbReference type="AlphaFoldDB" id="A0A6S7HB77"/>
<dbReference type="FunFam" id="3.40.50.300:FF:000412">
    <property type="entry name" value="ADP-ribosylation factor 1"/>
    <property type="match status" value="1"/>
</dbReference>
<keyword evidence="9" id="KW-1185">Reference proteome</keyword>
<keyword evidence="2 4" id="KW-0547">Nucleotide-binding</keyword>
<comment type="caution">
    <text evidence="8">The sequence shown here is derived from an EMBL/GenBank/DDBJ whole genome shotgun (WGS) entry which is preliminary data.</text>
</comment>
<evidence type="ECO:0000256" key="3">
    <source>
        <dbReference type="ARBA" id="ARBA00023134"/>
    </source>
</evidence>
<keyword evidence="5" id="KW-0460">Magnesium</keyword>
<feature type="binding site" evidence="4">
    <location>
        <position position="73"/>
    </location>
    <ligand>
        <name>GTP</name>
        <dbReference type="ChEBI" id="CHEBI:37565"/>
    </ligand>
</feature>